<feature type="transmembrane region" description="Helical" evidence="6">
    <location>
        <begin position="508"/>
        <end position="530"/>
    </location>
</feature>
<keyword evidence="5 6" id="KW-0472">Membrane</keyword>
<feature type="transmembrane region" description="Helical" evidence="6">
    <location>
        <begin position="52"/>
        <end position="72"/>
    </location>
</feature>
<keyword evidence="6" id="KW-0813">Transport</keyword>
<feature type="transmembrane region" description="Helical" evidence="6">
    <location>
        <begin position="191"/>
        <end position="211"/>
    </location>
</feature>
<dbReference type="Pfam" id="PF02687">
    <property type="entry name" value="FtsX"/>
    <property type="match status" value="1"/>
</dbReference>
<keyword evidence="2 6" id="KW-1003">Cell membrane</keyword>
<feature type="transmembrane region" description="Helical" evidence="6">
    <location>
        <begin position="152"/>
        <end position="170"/>
    </location>
</feature>
<sequence length="627" mass="74472">MTFEKIVLNNVFRNLRVHIGYLLSSIFSLATFFILSMIYYHPFLEGSYLKDIFLFFREIIYIITIFFVMYFLKMFIKSKKKDFGIFLILGMNKKQIRKILFIENMVIGVLSIIIGIIFGVVFLKFFIVIISNILEIEELKLYFSMRVILKTVFRYLILFCMIPVFIGRTIKINNIIDLIDYKKEENLKLEVSLIKSVISIAVIIAGYILVFTSNINNILSIRLLIILMVFVLGNYLFFNYIVNYIIYLFSKIKKIYLNKMNFLFLSDLKYRVYDNITMLFIVTILLAVSFTSIGSAYIQKSVLKRDAVKNSPFSLNYLVNDYSNYAQDERFIDDILKANNLKYNKIELHVIQLNKEQNEKKQEINFIKQSEYNNAVSIIKRKMVNLKKGEVVLVPRYEDILQSEKNLIGKKLNSFEDDNFIIKSNVEGCITLKGVLQNTYILSNEEFDRIYDKYDKRLFIGYEIDNWEKIDKITKKIKYKYQKNDKNINDYLTFRVELYNSEKTINNILVYLIVFVGSILYLSAVSFMNYKFYIEIKQEQNKYDNMINLGLTFRELKKIISREMMVIFFVPYIIATIDAIFAYRILYIVYEIPILKSILQIVSIIFALNMIYFFIWTFKNISYLENN</sequence>
<dbReference type="PANTHER" id="PTHR46795">
    <property type="entry name" value="ABC TRANSPORTER PERMEASE-RELATED-RELATED"/>
    <property type="match status" value="1"/>
</dbReference>
<evidence type="ECO:0000256" key="2">
    <source>
        <dbReference type="ARBA" id="ARBA00022475"/>
    </source>
</evidence>
<dbReference type="InterPro" id="IPR052536">
    <property type="entry name" value="ABC-4_Integral_Memb_Prot"/>
</dbReference>
<evidence type="ECO:0000256" key="4">
    <source>
        <dbReference type="ARBA" id="ARBA00022989"/>
    </source>
</evidence>
<comment type="subcellular location">
    <subcellularLocation>
        <location evidence="1 6">Cell membrane</location>
        <topology evidence="1 6">Multi-pass membrane protein</topology>
    </subcellularLocation>
</comment>
<dbReference type="PANTHER" id="PTHR46795:SF2">
    <property type="entry name" value="ABC TRANSPORTER, PERMEASE PROTEIN"/>
    <property type="match status" value="1"/>
</dbReference>
<evidence type="ECO:0000256" key="1">
    <source>
        <dbReference type="ARBA" id="ARBA00004651"/>
    </source>
</evidence>
<dbReference type="Proteomes" id="UP001078443">
    <property type="component" value="Unassembled WGS sequence"/>
</dbReference>
<gene>
    <name evidence="8" type="ORF">OW763_07245</name>
</gene>
<feature type="domain" description="ABC3 transporter permease C-terminal" evidence="7">
    <location>
        <begin position="59"/>
        <end position="165"/>
    </location>
</feature>
<feature type="transmembrane region" description="Helical" evidence="6">
    <location>
        <begin position="598"/>
        <end position="618"/>
    </location>
</feature>
<evidence type="ECO:0000259" key="7">
    <source>
        <dbReference type="Pfam" id="PF02687"/>
    </source>
</evidence>
<evidence type="ECO:0000256" key="5">
    <source>
        <dbReference type="ARBA" id="ARBA00023136"/>
    </source>
</evidence>
<protein>
    <submittedName>
        <fullName evidence="8">FtsX-like permease family protein</fullName>
    </submittedName>
</protein>
<evidence type="ECO:0000313" key="9">
    <source>
        <dbReference type="Proteomes" id="UP001078443"/>
    </source>
</evidence>
<feature type="transmembrane region" description="Helical" evidence="6">
    <location>
        <begin position="276"/>
        <end position="298"/>
    </location>
</feature>
<name>A0ABT4D290_9CLOT</name>
<organism evidence="8 9">
    <name type="scientific">Clostridium aestuarii</name>
    <dbReference type="NCBI Taxonomy" id="338193"/>
    <lineage>
        <taxon>Bacteria</taxon>
        <taxon>Bacillati</taxon>
        <taxon>Bacillota</taxon>
        <taxon>Clostridia</taxon>
        <taxon>Eubacteriales</taxon>
        <taxon>Clostridiaceae</taxon>
        <taxon>Clostridium</taxon>
    </lineage>
</organism>
<reference evidence="8" key="1">
    <citation type="submission" date="2022-12" db="EMBL/GenBank/DDBJ databases">
        <authorList>
            <person name="Wang J."/>
        </authorList>
    </citation>
    <scope>NUCLEOTIDE SEQUENCE</scope>
    <source>
        <strain evidence="8">HY-45-18</strain>
    </source>
</reference>
<feature type="transmembrane region" description="Helical" evidence="6">
    <location>
        <begin position="564"/>
        <end position="586"/>
    </location>
</feature>
<comment type="caution">
    <text evidence="8">The sequence shown here is derived from an EMBL/GenBank/DDBJ whole genome shotgun (WGS) entry which is preliminary data.</text>
</comment>
<keyword evidence="4 6" id="KW-1133">Transmembrane helix</keyword>
<dbReference type="PIRSF" id="PIRSF018968">
    <property type="entry name" value="ABC_permease_BceB"/>
    <property type="match status" value="1"/>
</dbReference>
<dbReference type="EMBL" id="JAPQER010000002">
    <property type="protein sequence ID" value="MCY6484148.1"/>
    <property type="molecule type" value="Genomic_DNA"/>
</dbReference>
<evidence type="ECO:0000313" key="8">
    <source>
        <dbReference type="EMBL" id="MCY6484148.1"/>
    </source>
</evidence>
<dbReference type="RefSeq" id="WP_268040421.1">
    <property type="nucleotide sequence ID" value="NZ_JAPQER010000002.1"/>
</dbReference>
<keyword evidence="3 6" id="KW-0812">Transmembrane</keyword>
<dbReference type="InterPro" id="IPR027022">
    <property type="entry name" value="ABC_permease_BceB-typ"/>
</dbReference>
<feature type="transmembrane region" description="Helical" evidence="6">
    <location>
        <begin position="99"/>
        <end position="132"/>
    </location>
</feature>
<evidence type="ECO:0000256" key="3">
    <source>
        <dbReference type="ARBA" id="ARBA00022692"/>
    </source>
</evidence>
<evidence type="ECO:0000256" key="6">
    <source>
        <dbReference type="PIRNR" id="PIRNR018968"/>
    </source>
</evidence>
<feature type="transmembrane region" description="Helical" evidence="6">
    <location>
        <begin position="21"/>
        <end position="40"/>
    </location>
</feature>
<comment type="similarity">
    <text evidence="6">Belongs to the ABC-4 integral membrane protein family.</text>
</comment>
<feature type="transmembrane region" description="Helical" evidence="6">
    <location>
        <begin position="223"/>
        <end position="249"/>
    </location>
</feature>
<dbReference type="InterPro" id="IPR003838">
    <property type="entry name" value="ABC3_permease_C"/>
</dbReference>
<accession>A0ABT4D290</accession>
<keyword evidence="9" id="KW-1185">Reference proteome</keyword>
<proteinExistence type="inferred from homology"/>